<proteinExistence type="inferred from homology"/>
<dbReference type="InterPro" id="IPR007573">
    <property type="entry name" value="QWRF"/>
</dbReference>
<dbReference type="PANTHER" id="PTHR31807">
    <property type="entry name" value="AUGMIN FAMILY MEMBER"/>
    <property type="match status" value="1"/>
</dbReference>
<accession>A0AAP0GAF4</accession>
<dbReference type="Pfam" id="PF04484">
    <property type="entry name" value="QWRF"/>
    <property type="match status" value="1"/>
</dbReference>
<name>A0AAP0GAF4_9ASPA</name>
<dbReference type="GO" id="GO:0051225">
    <property type="term" value="P:spindle assembly"/>
    <property type="evidence" value="ECO:0007669"/>
    <property type="project" value="TreeGrafter"/>
</dbReference>
<dbReference type="AlphaFoldDB" id="A0AAP0GAF4"/>
<comment type="caution">
    <text evidence="2">The sequence shown here is derived from an EMBL/GenBank/DDBJ whole genome shotgun (WGS) entry which is preliminary data.</text>
</comment>
<evidence type="ECO:0000313" key="2">
    <source>
        <dbReference type="EMBL" id="KAK8947434.1"/>
    </source>
</evidence>
<dbReference type="GO" id="GO:0005737">
    <property type="term" value="C:cytoplasm"/>
    <property type="evidence" value="ECO:0007669"/>
    <property type="project" value="TreeGrafter"/>
</dbReference>
<evidence type="ECO:0000256" key="1">
    <source>
        <dbReference type="ARBA" id="ARBA00010016"/>
    </source>
</evidence>
<comment type="similarity">
    <text evidence="1">Belongs to the QWRF family.</text>
</comment>
<organism evidence="2 3">
    <name type="scientific">Platanthera zijinensis</name>
    <dbReference type="NCBI Taxonomy" id="2320716"/>
    <lineage>
        <taxon>Eukaryota</taxon>
        <taxon>Viridiplantae</taxon>
        <taxon>Streptophyta</taxon>
        <taxon>Embryophyta</taxon>
        <taxon>Tracheophyta</taxon>
        <taxon>Spermatophyta</taxon>
        <taxon>Magnoliopsida</taxon>
        <taxon>Liliopsida</taxon>
        <taxon>Asparagales</taxon>
        <taxon>Orchidaceae</taxon>
        <taxon>Orchidoideae</taxon>
        <taxon>Orchideae</taxon>
        <taxon>Orchidinae</taxon>
        <taxon>Platanthera</taxon>
    </lineage>
</organism>
<keyword evidence="3" id="KW-1185">Reference proteome</keyword>
<protein>
    <submittedName>
        <fullName evidence="2">Uncharacterized protein</fullName>
    </submittedName>
</protein>
<evidence type="ECO:0000313" key="3">
    <source>
        <dbReference type="Proteomes" id="UP001418222"/>
    </source>
</evidence>
<dbReference type="Proteomes" id="UP001418222">
    <property type="component" value="Unassembled WGS sequence"/>
</dbReference>
<dbReference type="GO" id="GO:0008017">
    <property type="term" value="F:microtubule binding"/>
    <property type="evidence" value="ECO:0007669"/>
    <property type="project" value="TreeGrafter"/>
</dbReference>
<dbReference type="PANTHER" id="PTHR31807:SF6">
    <property type="entry name" value="PROTEIN ENDOSPERM DEFECTIVE 1-RELATED"/>
    <property type="match status" value="1"/>
</dbReference>
<dbReference type="GO" id="GO:0005880">
    <property type="term" value="C:nuclear microtubule"/>
    <property type="evidence" value="ECO:0007669"/>
    <property type="project" value="TreeGrafter"/>
</dbReference>
<gene>
    <name evidence="2" type="ORF">KSP39_PZI006590</name>
</gene>
<reference evidence="2 3" key="1">
    <citation type="journal article" date="2022" name="Nat. Plants">
        <title>Genomes of leafy and leafless Platanthera orchids illuminate the evolution of mycoheterotrophy.</title>
        <authorList>
            <person name="Li M.H."/>
            <person name="Liu K.W."/>
            <person name="Li Z."/>
            <person name="Lu H.C."/>
            <person name="Ye Q.L."/>
            <person name="Zhang D."/>
            <person name="Wang J.Y."/>
            <person name="Li Y.F."/>
            <person name="Zhong Z.M."/>
            <person name="Liu X."/>
            <person name="Yu X."/>
            <person name="Liu D.K."/>
            <person name="Tu X.D."/>
            <person name="Liu B."/>
            <person name="Hao Y."/>
            <person name="Liao X.Y."/>
            <person name="Jiang Y.T."/>
            <person name="Sun W.H."/>
            <person name="Chen J."/>
            <person name="Chen Y.Q."/>
            <person name="Ai Y."/>
            <person name="Zhai J.W."/>
            <person name="Wu S.S."/>
            <person name="Zhou Z."/>
            <person name="Hsiao Y.Y."/>
            <person name="Wu W.L."/>
            <person name="Chen Y.Y."/>
            <person name="Lin Y.F."/>
            <person name="Hsu J.L."/>
            <person name="Li C.Y."/>
            <person name="Wang Z.W."/>
            <person name="Zhao X."/>
            <person name="Zhong W.Y."/>
            <person name="Ma X.K."/>
            <person name="Ma L."/>
            <person name="Huang J."/>
            <person name="Chen G.Z."/>
            <person name="Huang M.Z."/>
            <person name="Huang L."/>
            <person name="Peng D.H."/>
            <person name="Luo Y.B."/>
            <person name="Zou S.Q."/>
            <person name="Chen S.P."/>
            <person name="Lan S."/>
            <person name="Tsai W.C."/>
            <person name="Van de Peer Y."/>
            <person name="Liu Z.J."/>
        </authorList>
    </citation>
    <scope>NUCLEOTIDE SEQUENCE [LARGE SCALE GENOMIC DNA]</scope>
    <source>
        <strain evidence="2">Lor287</strain>
    </source>
</reference>
<sequence length="114" mass="13119">MTMPDANGHAWRDINYMKALKVNPYEITFVAYTKIEKLRDFVIEKRMKLEKLIRLKNLSSITDLKMPHLEEWALANEEYTPILSSMLNAVNDASNRLPVIGAMRVGMHICVLQG</sequence>
<dbReference type="EMBL" id="JBBWWQ010000005">
    <property type="protein sequence ID" value="KAK8947434.1"/>
    <property type="molecule type" value="Genomic_DNA"/>
</dbReference>